<accession>A0A915KPB6</accession>
<dbReference type="InterPro" id="IPR051320">
    <property type="entry name" value="Viral_Replic_Matur_Polypro"/>
</dbReference>
<keyword evidence="2" id="KW-1185">Reference proteome</keyword>
<dbReference type="InterPro" id="IPR043502">
    <property type="entry name" value="DNA/RNA_pol_sf"/>
</dbReference>
<dbReference type="PANTHER" id="PTHR33064">
    <property type="entry name" value="POL PROTEIN"/>
    <property type="match status" value="1"/>
</dbReference>
<dbReference type="Pfam" id="PF17919">
    <property type="entry name" value="RT_RNaseH_2"/>
    <property type="match status" value="1"/>
</dbReference>
<evidence type="ECO:0000259" key="1">
    <source>
        <dbReference type="Pfam" id="PF17919"/>
    </source>
</evidence>
<dbReference type="InterPro" id="IPR041577">
    <property type="entry name" value="RT_RNaseH_2"/>
</dbReference>
<reference evidence="3" key="1">
    <citation type="submission" date="2022-11" db="UniProtKB">
        <authorList>
            <consortium name="WormBaseParasite"/>
        </authorList>
    </citation>
    <scope>IDENTIFICATION</scope>
</reference>
<dbReference type="WBParaSite" id="nRc.2.0.1.t39895-RA">
    <property type="protein sequence ID" value="nRc.2.0.1.t39895-RA"/>
    <property type="gene ID" value="nRc.2.0.1.g39895"/>
</dbReference>
<name>A0A915KPB6_ROMCU</name>
<dbReference type="AlphaFoldDB" id="A0A915KPB6"/>
<protein>
    <submittedName>
        <fullName evidence="3">Reverse transcriptase/retrotransposon-derived protein RNase H-like domain-containing protein</fullName>
    </submittedName>
</protein>
<proteinExistence type="predicted"/>
<dbReference type="Proteomes" id="UP000887565">
    <property type="component" value="Unplaced"/>
</dbReference>
<dbReference type="Gene3D" id="3.30.70.270">
    <property type="match status" value="1"/>
</dbReference>
<sequence length="118" mass="13246">MTQKRCVSITQKAKAVGLMQWCKRFILQLATLSSPLCVLLRHDSNYKFADNHKKAFDGIKLVLTSGPFLNHPIYDGKAQFIIQIDANTTAIRAILYQESGDDKWVIAYNSSILADAQT</sequence>
<organism evidence="2 3">
    <name type="scientific">Romanomermis culicivorax</name>
    <name type="common">Nematode worm</name>
    <dbReference type="NCBI Taxonomy" id="13658"/>
    <lineage>
        <taxon>Eukaryota</taxon>
        <taxon>Metazoa</taxon>
        <taxon>Ecdysozoa</taxon>
        <taxon>Nematoda</taxon>
        <taxon>Enoplea</taxon>
        <taxon>Dorylaimia</taxon>
        <taxon>Mermithida</taxon>
        <taxon>Mermithoidea</taxon>
        <taxon>Mermithidae</taxon>
        <taxon>Romanomermis</taxon>
    </lineage>
</organism>
<evidence type="ECO:0000313" key="2">
    <source>
        <dbReference type="Proteomes" id="UP000887565"/>
    </source>
</evidence>
<dbReference type="InterPro" id="IPR043128">
    <property type="entry name" value="Rev_trsase/Diguanyl_cyclase"/>
</dbReference>
<dbReference type="SUPFAM" id="SSF56672">
    <property type="entry name" value="DNA/RNA polymerases"/>
    <property type="match status" value="1"/>
</dbReference>
<evidence type="ECO:0000313" key="3">
    <source>
        <dbReference type="WBParaSite" id="nRc.2.0.1.t39895-RA"/>
    </source>
</evidence>
<dbReference type="PANTHER" id="PTHR33064:SF37">
    <property type="entry name" value="RIBONUCLEASE H"/>
    <property type="match status" value="1"/>
</dbReference>
<feature type="domain" description="Reverse transcriptase/retrotransposon-derived protein RNase H-like" evidence="1">
    <location>
        <begin position="49"/>
        <end position="117"/>
    </location>
</feature>